<dbReference type="Gene3D" id="3.40.50.1010">
    <property type="entry name" value="5'-nuclease"/>
    <property type="match status" value="1"/>
</dbReference>
<dbReference type="InterPro" id="IPR021139">
    <property type="entry name" value="NYN"/>
</dbReference>
<evidence type="ECO:0000259" key="1">
    <source>
        <dbReference type="Pfam" id="PF01936"/>
    </source>
</evidence>
<gene>
    <name evidence="2" type="ORF">UW30_C0011G0023</name>
</gene>
<dbReference type="GO" id="GO:0004540">
    <property type="term" value="F:RNA nuclease activity"/>
    <property type="evidence" value="ECO:0007669"/>
    <property type="project" value="InterPro"/>
</dbReference>
<dbReference type="InterPro" id="IPR047140">
    <property type="entry name" value="LabA"/>
</dbReference>
<feature type="domain" description="NYN" evidence="1">
    <location>
        <begin position="13"/>
        <end position="147"/>
    </location>
</feature>
<name>A0A0G1JB29_9BACT</name>
<sequence length="173" mass="19920">MGKKLGWHVGIQELSRLIKNFASGNKSLRRFYYGSDFGPKERSATLNLWSAGVLSRANMNRFEIITKPVKYIHDASKSDGYEKKCDFDVEMAVDLIRMRDNYDNIILFSGDGDLIYALRYLRDAFGKTSIVFGARGHVGREVIDAAKTGVIQRLLYADDFKYRLDMNRFRNKQ</sequence>
<dbReference type="AlphaFoldDB" id="A0A0G1JB29"/>
<dbReference type="Pfam" id="PF01936">
    <property type="entry name" value="NYN"/>
    <property type="match status" value="1"/>
</dbReference>
<protein>
    <recommendedName>
        <fullName evidence="1">NYN domain-containing protein</fullName>
    </recommendedName>
</protein>
<reference evidence="2 3" key="1">
    <citation type="journal article" date="2015" name="Nature">
        <title>rRNA introns, odd ribosomes, and small enigmatic genomes across a large radiation of phyla.</title>
        <authorList>
            <person name="Brown C.T."/>
            <person name="Hug L.A."/>
            <person name="Thomas B.C."/>
            <person name="Sharon I."/>
            <person name="Castelle C.J."/>
            <person name="Singh A."/>
            <person name="Wilkins M.J."/>
            <person name="Williams K.H."/>
            <person name="Banfield J.F."/>
        </authorList>
    </citation>
    <scope>NUCLEOTIDE SEQUENCE [LARGE SCALE GENOMIC DNA]</scope>
</reference>
<organism evidence="2 3">
    <name type="scientific">Candidatus Giovannonibacteria bacterium GW2011_GWA2_44_13b</name>
    <dbReference type="NCBI Taxonomy" id="1618647"/>
    <lineage>
        <taxon>Bacteria</taxon>
        <taxon>Candidatus Giovannoniibacteriota</taxon>
    </lineage>
</organism>
<evidence type="ECO:0000313" key="3">
    <source>
        <dbReference type="Proteomes" id="UP000034736"/>
    </source>
</evidence>
<dbReference type="PANTHER" id="PTHR35458:SF8">
    <property type="entry name" value="SLR0650 PROTEIN"/>
    <property type="match status" value="1"/>
</dbReference>
<proteinExistence type="predicted"/>
<dbReference type="PANTHER" id="PTHR35458">
    <property type="entry name" value="SLR0755 PROTEIN"/>
    <property type="match status" value="1"/>
</dbReference>
<dbReference type="Proteomes" id="UP000034736">
    <property type="component" value="Unassembled WGS sequence"/>
</dbReference>
<accession>A0A0G1JB29</accession>
<dbReference type="EMBL" id="LCHU01000011">
    <property type="protein sequence ID" value="KKT41192.1"/>
    <property type="molecule type" value="Genomic_DNA"/>
</dbReference>
<comment type="caution">
    <text evidence="2">The sequence shown here is derived from an EMBL/GenBank/DDBJ whole genome shotgun (WGS) entry which is preliminary data.</text>
</comment>
<evidence type="ECO:0000313" key="2">
    <source>
        <dbReference type="EMBL" id="KKT41192.1"/>
    </source>
</evidence>